<dbReference type="Pfam" id="PF00072">
    <property type="entry name" value="Response_reg"/>
    <property type="match status" value="1"/>
</dbReference>
<dbReference type="SUPFAM" id="SSF52172">
    <property type="entry name" value="CheY-like"/>
    <property type="match status" value="1"/>
</dbReference>
<dbReference type="RefSeq" id="WP_264326204.1">
    <property type="nucleotide sequence ID" value="NZ_JADEXQ010000061.1"/>
</dbReference>
<feature type="domain" description="Response regulatory" evidence="3">
    <location>
        <begin position="2"/>
        <end position="127"/>
    </location>
</feature>
<dbReference type="SMART" id="SM00448">
    <property type="entry name" value="REC"/>
    <property type="match status" value="1"/>
</dbReference>
<dbReference type="GO" id="GO:0000160">
    <property type="term" value="P:phosphorelay signal transduction system"/>
    <property type="evidence" value="ECO:0007669"/>
    <property type="project" value="InterPro"/>
</dbReference>
<sequence length="137" mass="15159">MNILLVEDDALLAKGTARIIERQGQHQVQVSMDPEYIFEVCSSGAIDLIIMDVNLPGAIWQGEEVTGSDLSKYLKSQPLTQKIPIIVLTAYAMRSEQNHLLQVAQADALFTKPLVDYGDLLKTIADLTVTHPPETNR</sequence>
<gene>
    <name evidence="4" type="ORF">IQ266_16695</name>
</gene>
<evidence type="ECO:0000259" key="3">
    <source>
        <dbReference type="PROSITE" id="PS50110"/>
    </source>
</evidence>
<proteinExistence type="predicted"/>
<protein>
    <submittedName>
        <fullName evidence="4">Response regulator</fullName>
    </submittedName>
</protein>
<reference evidence="4" key="1">
    <citation type="submission" date="2020-10" db="EMBL/GenBank/DDBJ databases">
        <authorList>
            <person name="Castelo-Branco R."/>
            <person name="Eusebio N."/>
            <person name="Adriana R."/>
            <person name="Vieira A."/>
            <person name="Brugerolle De Fraissinette N."/>
            <person name="Rezende De Castro R."/>
            <person name="Schneider M.P."/>
            <person name="Vasconcelos V."/>
            <person name="Leao P.N."/>
        </authorList>
    </citation>
    <scope>NUCLEOTIDE SEQUENCE</scope>
    <source>
        <strain evidence="4">LEGE 11480</strain>
    </source>
</reference>
<dbReference type="PANTHER" id="PTHR44591:SF3">
    <property type="entry name" value="RESPONSE REGULATORY DOMAIN-CONTAINING PROTEIN"/>
    <property type="match status" value="1"/>
</dbReference>
<evidence type="ECO:0000256" key="1">
    <source>
        <dbReference type="ARBA" id="ARBA00022553"/>
    </source>
</evidence>
<dbReference type="PANTHER" id="PTHR44591">
    <property type="entry name" value="STRESS RESPONSE REGULATOR PROTEIN 1"/>
    <property type="match status" value="1"/>
</dbReference>
<dbReference type="InterPro" id="IPR011006">
    <property type="entry name" value="CheY-like_superfamily"/>
</dbReference>
<accession>A0A928VSN5</accession>
<feature type="modified residue" description="4-aspartylphosphate" evidence="2">
    <location>
        <position position="52"/>
    </location>
</feature>
<dbReference type="Gene3D" id="3.40.50.2300">
    <property type="match status" value="1"/>
</dbReference>
<dbReference type="PROSITE" id="PS50110">
    <property type="entry name" value="RESPONSE_REGULATORY"/>
    <property type="match status" value="1"/>
</dbReference>
<dbReference type="Proteomes" id="UP000625316">
    <property type="component" value="Unassembled WGS sequence"/>
</dbReference>
<comment type="caution">
    <text evidence="4">The sequence shown here is derived from an EMBL/GenBank/DDBJ whole genome shotgun (WGS) entry which is preliminary data.</text>
</comment>
<organism evidence="4 5">
    <name type="scientific">Romeriopsis navalis LEGE 11480</name>
    <dbReference type="NCBI Taxonomy" id="2777977"/>
    <lineage>
        <taxon>Bacteria</taxon>
        <taxon>Bacillati</taxon>
        <taxon>Cyanobacteriota</taxon>
        <taxon>Cyanophyceae</taxon>
        <taxon>Leptolyngbyales</taxon>
        <taxon>Leptolyngbyaceae</taxon>
        <taxon>Romeriopsis</taxon>
        <taxon>Romeriopsis navalis</taxon>
    </lineage>
</organism>
<keyword evidence="1 2" id="KW-0597">Phosphoprotein</keyword>
<evidence type="ECO:0000256" key="2">
    <source>
        <dbReference type="PROSITE-ProRule" id="PRU00169"/>
    </source>
</evidence>
<evidence type="ECO:0000313" key="4">
    <source>
        <dbReference type="EMBL" id="MBE9031374.1"/>
    </source>
</evidence>
<dbReference type="AlphaFoldDB" id="A0A928VSN5"/>
<dbReference type="InterPro" id="IPR001789">
    <property type="entry name" value="Sig_transdc_resp-reg_receiver"/>
</dbReference>
<evidence type="ECO:0000313" key="5">
    <source>
        <dbReference type="Proteomes" id="UP000625316"/>
    </source>
</evidence>
<name>A0A928VSN5_9CYAN</name>
<dbReference type="InterPro" id="IPR050595">
    <property type="entry name" value="Bact_response_regulator"/>
</dbReference>
<keyword evidence="5" id="KW-1185">Reference proteome</keyword>
<dbReference type="EMBL" id="JADEXQ010000061">
    <property type="protein sequence ID" value="MBE9031374.1"/>
    <property type="molecule type" value="Genomic_DNA"/>
</dbReference>